<feature type="domain" description="AT3G52170-like helix-turn-helix" evidence="2">
    <location>
        <begin position="129"/>
        <end position="178"/>
    </location>
</feature>
<evidence type="ECO:0000313" key="4">
    <source>
        <dbReference type="Proteomes" id="UP000324705"/>
    </source>
</evidence>
<feature type="region of interest" description="Disordered" evidence="1">
    <location>
        <begin position="110"/>
        <end position="132"/>
    </location>
</feature>
<keyword evidence="4" id="KW-1185">Reference proteome</keyword>
<protein>
    <recommendedName>
        <fullName evidence="2">AT3G52170-like helix-turn-helix domain-containing protein</fullName>
    </recommendedName>
</protein>
<feature type="region of interest" description="Disordered" evidence="1">
    <location>
        <begin position="316"/>
        <end position="362"/>
    </location>
</feature>
<dbReference type="AlphaFoldDB" id="A0A9R1RAM7"/>
<dbReference type="InterPro" id="IPR058941">
    <property type="entry name" value="HTH_AT3G52170-like"/>
</dbReference>
<proteinExistence type="predicted"/>
<accession>A0A9R1RAM7</accession>
<reference evidence="3 4" key="1">
    <citation type="submission" date="2017-09" db="EMBL/GenBank/DDBJ databases">
        <authorList>
            <consortium name="International Durum Wheat Genome Sequencing Consortium (IDWGSC)"/>
            <person name="Milanesi L."/>
        </authorList>
    </citation>
    <scope>NUCLEOTIDE SEQUENCE [LARGE SCALE GENOMIC DNA]</scope>
    <source>
        <strain evidence="4">cv. Svevo</strain>
    </source>
</reference>
<sequence>MDSHKTPWGSQQHVSYRQSTFVAPTPAFVAHVPNLCSTGARSGAALQRRATGIATLCNEVVAYLAPSSSTGLTAAATHSPLRLEAASRASAIADVSDAVARSSYRPLCGKKHLGSPSAQDPPKVQKRLTKEERRDRVEEFVENYRASHEGKFPSATYVRKQVGGSYYVLWALLQELEYNSKLRSDVSDASFNSTRDARTSFEGIKEETDLPEVHKRMTREERMARVEEFVEKGSILHSNVLQPADQLCLSDVGGSYYTVLALLQELEYNSRLKNDVRNASFSSENFKEKYGLHNIDLSPRVAATNFQGVNEEMAKTSEPLDLNTKPQLPKCHGKAGAAKPKLSPTTCLEDKSEPMASGQTENNNVVKAQNLKRYCLHSLTQDQQLIYK</sequence>
<dbReference type="EMBL" id="LT934113">
    <property type="protein sequence ID" value="VAH34357.1"/>
    <property type="molecule type" value="Genomic_DNA"/>
</dbReference>
<evidence type="ECO:0000313" key="3">
    <source>
        <dbReference type="EMBL" id="VAH34357.1"/>
    </source>
</evidence>
<name>A0A9R1RAM7_TRITD</name>
<feature type="domain" description="AT3G52170-like helix-turn-helix" evidence="2">
    <location>
        <begin position="218"/>
        <end position="268"/>
    </location>
</feature>
<dbReference type="PANTHER" id="PTHR34568:SF3">
    <property type="match status" value="1"/>
</dbReference>
<organism evidence="3 4">
    <name type="scientific">Triticum turgidum subsp. durum</name>
    <name type="common">Durum wheat</name>
    <name type="synonym">Triticum durum</name>
    <dbReference type="NCBI Taxonomy" id="4567"/>
    <lineage>
        <taxon>Eukaryota</taxon>
        <taxon>Viridiplantae</taxon>
        <taxon>Streptophyta</taxon>
        <taxon>Embryophyta</taxon>
        <taxon>Tracheophyta</taxon>
        <taxon>Spermatophyta</taxon>
        <taxon>Magnoliopsida</taxon>
        <taxon>Liliopsida</taxon>
        <taxon>Poales</taxon>
        <taxon>Poaceae</taxon>
        <taxon>BOP clade</taxon>
        <taxon>Pooideae</taxon>
        <taxon>Triticodae</taxon>
        <taxon>Triticeae</taxon>
        <taxon>Triticinae</taxon>
        <taxon>Triticum</taxon>
    </lineage>
</organism>
<dbReference type="Gramene" id="TRITD2Av1G222900.1">
    <property type="protein sequence ID" value="TRITD2Av1G222900.1"/>
    <property type="gene ID" value="TRITD2Av1G222900"/>
</dbReference>
<gene>
    <name evidence="3" type="ORF">TRITD_2Av1G222900</name>
</gene>
<evidence type="ECO:0000259" key="2">
    <source>
        <dbReference type="Pfam" id="PF25896"/>
    </source>
</evidence>
<dbReference type="InterPro" id="IPR058942">
    <property type="entry name" value="AT3G52170-like"/>
</dbReference>
<dbReference type="Pfam" id="PF25896">
    <property type="entry name" value="HTH_AT3G52170"/>
    <property type="match status" value="2"/>
</dbReference>
<dbReference type="PANTHER" id="PTHR34568">
    <property type="entry name" value="RRM DOMAIN-CONTAINING PROTEIN"/>
    <property type="match status" value="1"/>
</dbReference>
<dbReference type="Proteomes" id="UP000324705">
    <property type="component" value="Chromosome 2A"/>
</dbReference>
<evidence type="ECO:0000256" key="1">
    <source>
        <dbReference type="SAM" id="MobiDB-lite"/>
    </source>
</evidence>